<dbReference type="Proteomes" id="UP000789706">
    <property type="component" value="Unassembled WGS sequence"/>
</dbReference>
<dbReference type="Gene3D" id="1.10.455.10">
    <property type="entry name" value="Ribosomal protein S7 domain"/>
    <property type="match status" value="1"/>
</dbReference>
<comment type="caution">
    <text evidence="5">The sequence shown here is derived from an EMBL/GenBank/DDBJ whole genome shotgun (WGS) entry which is preliminary data.</text>
</comment>
<dbReference type="InterPro" id="IPR047988">
    <property type="entry name" value="Ribosomal_uS7m_fungi"/>
</dbReference>
<gene>
    <name evidence="5" type="ORF">DEBURN_LOCUS7475</name>
</gene>
<dbReference type="AlphaFoldDB" id="A0A9N9BA50"/>
<evidence type="ECO:0000259" key="4">
    <source>
        <dbReference type="Pfam" id="PF00177"/>
    </source>
</evidence>
<dbReference type="EMBL" id="CAJVPK010000909">
    <property type="protein sequence ID" value="CAG8558694.1"/>
    <property type="molecule type" value="Genomic_DNA"/>
</dbReference>
<keyword evidence="6" id="KW-1185">Reference proteome</keyword>
<name>A0A9N9BA50_9GLOM</name>
<dbReference type="GO" id="GO:0006412">
    <property type="term" value="P:translation"/>
    <property type="evidence" value="ECO:0007669"/>
    <property type="project" value="InterPro"/>
</dbReference>
<dbReference type="Pfam" id="PF00177">
    <property type="entry name" value="Ribosomal_S7"/>
    <property type="match status" value="1"/>
</dbReference>
<dbReference type="SUPFAM" id="SSF47973">
    <property type="entry name" value="Ribosomal protein S7"/>
    <property type="match status" value="1"/>
</dbReference>
<evidence type="ECO:0000313" key="5">
    <source>
        <dbReference type="EMBL" id="CAG8558694.1"/>
    </source>
</evidence>
<dbReference type="GO" id="GO:0005840">
    <property type="term" value="C:ribosome"/>
    <property type="evidence" value="ECO:0007669"/>
    <property type="project" value="UniProtKB-KW"/>
</dbReference>
<dbReference type="InterPro" id="IPR000235">
    <property type="entry name" value="Ribosomal_uS7"/>
</dbReference>
<keyword evidence="2" id="KW-0689">Ribosomal protein</keyword>
<comment type="similarity">
    <text evidence="1">Belongs to the universal ribosomal protein uS7 family.</text>
</comment>
<reference evidence="5" key="1">
    <citation type="submission" date="2021-06" db="EMBL/GenBank/DDBJ databases">
        <authorList>
            <person name="Kallberg Y."/>
            <person name="Tangrot J."/>
            <person name="Rosling A."/>
        </authorList>
    </citation>
    <scope>NUCLEOTIDE SEQUENCE</scope>
    <source>
        <strain evidence="5">AZ414A</strain>
    </source>
</reference>
<evidence type="ECO:0000256" key="3">
    <source>
        <dbReference type="ARBA" id="ARBA00023274"/>
    </source>
</evidence>
<keyword evidence="3" id="KW-0687">Ribonucleoprotein</keyword>
<dbReference type="OrthoDB" id="9972728at2759"/>
<dbReference type="CDD" id="cd14868">
    <property type="entry name" value="uS7_Mitochondria_Fungi"/>
    <property type="match status" value="1"/>
</dbReference>
<evidence type="ECO:0000256" key="2">
    <source>
        <dbReference type="ARBA" id="ARBA00022980"/>
    </source>
</evidence>
<accession>A0A9N9BA50</accession>
<sequence length="209" mass="23745">MIERINNNTNPVLVDRYEIKPESKSKESNDATTALNIDTPDVQSTTEKDSINLLDITDDIDVTSSEINNEMNDPIMIQLTNMIMRDGKKASAQRYVADCCLEIRKQTKNNPYQIIKASIEKTSPLVRLIGYKQNSKNIQIPIPLNERQKRHKAIKWILNASDKRPGKKFSERLALEILAVINGQSPALQQRESVHKAALVNRANLPVKW</sequence>
<protein>
    <submittedName>
        <fullName evidence="5">11661_t:CDS:1</fullName>
    </submittedName>
</protein>
<evidence type="ECO:0000313" key="6">
    <source>
        <dbReference type="Proteomes" id="UP000789706"/>
    </source>
</evidence>
<evidence type="ECO:0000256" key="1">
    <source>
        <dbReference type="ARBA" id="ARBA00007151"/>
    </source>
</evidence>
<feature type="domain" description="Small ribosomal subunit protein uS7" evidence="4">
    <location>
        <begin position="70"/>
        <end position="202"/>
    </location>
</feature>
<dbReference type="PANTHER" id="PTHR11205">
    <property type="entry name" value="RIBOSOMAL PROTEIN S7"/>
    <property type="match status" value="1"/>
</dbReference>
<dbReference type="InterPro" id="IPR036823">
    <property type="entry name" value="Ribosomal_uS7_dom_sf"/>
</dbReference>
<organism evidence="5 6">
    <name type="scientific">Diversispora eburnea</name>
    <dbReference type="NCBI Taxonomy" id="1213867"/>
    <lineage>
        <taxon>Eukaryota</taxon>
        <taxon>Fungi</taxon>
        <taxon>Fungi incertae sedis</taxon>
        <taxon>Mucoromycota</taxon>
        <taxon>Glomeromycotina</taxon>
        <taxon>Glomeromycetes</taxon>
        <taxon>Diversisporales</taxon>
        <taxon>Diversisporaceae</taxon>
        <taxon>Diversispora</taxon>
    </lineage>
</organism>
<proteinExistence type="inferred from homology"/>
<dbReference type="InterPro" id="IPR023798">
    <property type="entry name" value="Ribosomal_uS7_dom"/>
</dbReference>
<dbReference type="PIRSF" id="PIRSF002122">
    <property type="entry name" value="RPS7p_RPS7a_RPS5e_RPS7o"/>
    <property type="match status" value="1"/>
</dbReference>
<dbReference type="GO" id="GO:1990904">
    <property type="term" value="C:ribonucleoprotein complex"/>
    <property type="evidence" value="ECO:0007669"/>
    <property type="project" value="UniProtKB-KW"/>
</dbReference>